<proteinExistence type="evidence at transcript level"/>
<dbReference type="PANTHER" id="PTHR44914:SF1">
    <property type="entry name" value="CHAPERONE PROTEIN DNAJ 13"/>
    <property type="match status" value="1"/>
</dbReference>
<evidence type="ECO:0000259" key="2">
    <source>
        <dbReference type="Pfam" id="PF11875"/>
    </source>
</evidence>
<accession>I3SUG8</accession>
<feature type="domain" description="DnaJ-like protein C11 C-terminal" evidence="2">
    <location>
        <begin position="2"/>
        <end position="93"/>
    </location>
</feature>
<protein>
    <recommendedName>
        <fullName evidence="2">DnaJ-like protein C11 C-terminal domain-containing protein</fullName>
    </recommendedName>
</protein>
<evidence type="ECO:0000313" key="3">
    <source>
        <dbReference type="EMBL" id="AFK43910.1"/>
    </source>
</evidence>
<reference evidence="3" key="1">
    <citation type="submission" date="2012-05" db="EMBL/GenBank/DDBJ databases">
        <authorList>
            <person name="Krishnakumar V."/>
            <person name="Cheung F."/>
            <person name="Xiao Y."/>
            <person name="Chan A."/>
            <person name="Moskal W.A."/>
            <person name="Town C.D."/>
        </authorList>
    </citation>
    <scope>NUCLEOTIDE SEQUENCE</scope>
</reference>
<name>I3SUG8_LOTJA</name>
<dbReference type="EMBL" id="BT144116">
    <property type="protein sequence ID" value="AFK43910.1"/>
    <property type="molecule type" value="mRNA"/>
</dbReference>
<evidence type="ECO:0000256" key="1">
    <source>
        <dbReference type="ARBA" id="ARBA00023186"/>
    </source>
</evidence>
<dbReference type="InterPro" id="IPR042162">
    <property type="entry name" value="AtJ13"/>
</dbReference>
<sequence length="99" mass="11182">MRALYGNQIFLDNLRSSETSFESTSEIIDVTTPMNFLVNDSGQLKLHEGVKKSGIMGFCDPCPGERKQLYVEYVNAGNQHKVWVGDYEELLIPQGTHMI</sequence>
<dbReference type="Pfam" id="PF11875">
    <property type="entry name" value="DnaJ-like_C11_C"/>
    <property type="match status" value="1"/>
</dbReference>
<dbReference type="AlphaFoldDB" id="I3SUG8"/>
<dbReference type="PANTHER" id="PTHR44914">
    <property type="entry name" value="CHAPERONE PROTEIN DNAJ 13"/>
    <property type="match status" value="1"/>
</dbReference>
<dbReference type="InterPro" id="IPR024586">
    <property type="entry name" value="DnaJ-like_C11_C"/>
</dbReference>
<organism evidence="3">
    <name type="scientific">Lotus japonicus</name>
    <name type="common">Lotus corniculatus var. japonicus</name>
    <dbReference type="NCBI Taxonomy" id="34305"/>
    <lineage>
        <taxon>Eukaryota</taxon>
        <taxon>Viridiplantae</taxon>
        <taxon>Streptophyta</taxon>
        <taxon>Embryophyta</taxon>
        <taxon>Tracheophyta</taxon>
        <taxon>Spermatophyta</taxon>
        <taxon>Magnoliopsida</taxon>
        <taxon>eudicotyledons</taxon>
        <taxon>Gunneridae</taxon>
        <taxon>Pentapetalae</taxon>
        <taxon>rosids</taxon>
        <taxon>fabids</taxon>
        <taxon>Fabales</taxon>
        <taxon>Fabaceae</taxon>
        <taxon>Papilionoideae</taxon>
        <taxon>50 kb inversion clade</taxon>
        <taxon>NPAAA clade</taxon>
        <taxon>Hologalegina</taxon>
        <taxon>robinioid clade</taxon>
        <taxon>Loteae</taxon>
        <taxon>Lotus</taxon>
    </lineage>
</organism>
<keyword evidence="1" id="KW-0143">Chaperone</keyword>